<evidence type="ECO:0000256" key="1">
    <source>
        <dbReference type="SAM" id="Phobius"/>
    </source>
</evidence>
<comment type="caution">
    <text evidence="2">The sequence shown here is derived from an EMBL/GenBank/DDBJ whole genome shotgun (WGS) entry which is preliminary data.</text>
</comment>
<keyword evidence="1" id="KW-0472">Membrane</keyword>
<protein>
    <submittedName>
        <fullName evidence="2">Uncharacterized protein</fullName>
    </submittedName>
</protein>
<dbReference type="EMBL" id="JABXXR010000028">
    <property type="protein sequence ID" value="NVN40129.1"/>
    <property type="molecule type" value="Genomic_DNA"/>
</dbReference>
<feature type="transmembrane region" description="Helical" evidence="1">
    <location>
        <begin position="147"/>
        <end position="166"/>
    </location>
</feature>
<keyword evidence="1" id="KW-1133">Transmembrane helix</keyword>
<reference evidence="2 3" key="1">
    <citation type="submission" date="2020-06" db="EMBL/GenBank/DDBJ databases">
        <title>Description of novel acetic acid bacteria.</title>
        <authorList>
            <person name="Sombolestani A."/>
        </authorList>
    </citation>
    <scope>NUCLEOTIDE SEQUENCE [LARGE SCALE GENOMIC DNA]</scope>
    <source>
        <strain evidence="2 3">LMG 27010</strain>
    </source>
</reference>
<dbReference type="Proteomes" id="UP000585665">
    <property type="component" value="Unassembled WGS sequence"/>
</dbReference>
<evidence type="ECO:0000313" key="3">
    <source>
        <dbReference type="Proteomes" id="UP000585665"/>
    </source>
</evidence>
<proteinExistence type="predicted"/>
<dbReference type="AlphaFoldDB" id="A0A850PBS6"/>
<feature type="transmembrane region" description="Helical" evidence="1">
    <location>
        <begin position="38"/>
        <end position="55"/>
    </location>
</feature>
<evidence type="ECO:0000313" key="2">
    <source>
        <dbReference type="EMBL" id="NVN40129.1"/>
    </source>
</evidence>
<gene>
    <name evidence="2" type="ORF">HUK82_06065</name>
</gene>
<feature type="transmembrane region" description="Helical" evidence="1">
    <location>
        <begin position="67"/>
        <end position="87"/>
    </location>
</feature>
<keyword evidence="3" id="KW-1185">Reference proteome</keyword>
<accession>A0A850PBS6</accession>
<name>A0A850PBS6_9PROT</name>
<sequence>MTDPAAAPPLAAGQVEIWKKIVDVQQHFNDLELRIRNFALIVTGAFLGLGGYAIKDGGIINAFGWEVSMAGLIVVSAIFPLLSFYFMDRLWYHRLLDGSVQAGIEAETALKDLGYKVDLGSQISAKSPFKLWVLGWPIHSKTKMDTFYLVLVLTLLIVGACLGFGIRPQQVSATPTTSSVTASSVPLRQLPAKLIAPTVPIAPAIAGASATPNDASNGASTHSKQGGR</sequence>
<organism evidence="2 3">
    <name type="scientific">Ameyamaea chiangmaiensis</name>
    <dbReference type="NCBI Taxonomy" id="442969"/>
    <lineage>
        <taxon>Bacteria</taxon>
        <taxon>Pseudomonadati</taxon>
        <taxon>Pseudomonadota</taxon>
        <taxon>Alphaproteobacteria</taxon>
        <taxon>Acetobacterales</taxon>
        <taxon>Acetobacteraceae</taxon>
        <taxon>Ameyamaea</taxon>
    </lineage>
</organism>
<keyword evidence="1" id="KW-0812">Transmembrane</keyword>
<dbReference type="RefSeq" id="WP_176613100.1">
    <property type="nucleotide sequence ID" value="NZ_JABXXR010000028.1"/>
</dbReference>